<comment type="function">
    <text evidence="6">Required for correct functioning of the GINS complex, a complex that plays an essential role in the initiation of DNA replication, and progression of DNA replication forks. GINS complex seems to bind preferentially to single-stranded DNA.</text>
</comment>
<comment type="similarity">
    <text evidence="2 6">Belongs to the GINS1/PSF1 family.</text>
</comment>
<dbReference type="GO" id="GO:0000811">
    <property type="term" value="C:GINS complex"/>
    <property type="evidence" value="ECO:0007669"/>
    <property type="project" value="UniProtKB-UniRule"/>
</dbReference>
<dbReference type="Pfam" id="PF24997">
    <property type="entry name" value="PSF1_C"/>
    <property type="match status" value="1"/>
</dbReference>
<dbReference type="PANTHER" id="PTHR12914">
    <property type="entry name" value="PARTNER OF SLD5"/>
    <property type="match status" value="1"/>
</dbReference>
<protein>
    <recommendedName>
        <fullName evidence="3 6">DNA replication complex GINS protein PSF1</fullName>
    </recommendedName>
</protein>
<sequence>MASLGEAAYKLAKEAKRSADLTVAPYNDDLVQGICREIRLIHNKAKETVNSVRPNESSAAANNPSYMSQVMLYHLSIKRNKRVLFAYHRQRVNKLKDILWNVGLNSKYRREILASLGPNEQKFLDEYGELVNSYKQSFLEVDIGGPSGGGLDPPVDLFIEVRVLRDAGEINTEYGSLNLSKGNQFYVKRTDVESLIKAGYLAHV</sequence>
<keyword evidence="5 6" id="KW-0539">Nucleus</keyword>
<evidence type="ECO:0000256" key="2">
    <source>
        <dbReference type="ARBA" id="ARBA00006677"/>
    </source>
</evidence>
<dbReference type="InterPro" id="IPR036224">
    <property type="entry name" value="GINS_bundle-like_dom_sf"/>
</dbReference>
<reference evidence="9 10" key="1">
    <citation type="submission" date="2014-09" db="EMBL/GenBank/DDBJ databases">
        <authorList>
            <person name="Ellenberger Sabrina"/>
        </authorList>
    </citation>
    <scope>NUCLEOTIDE SEQUENCE [LARGE SCALE GENOMIC DNA]</scope>
    <source>
        <strain evidence="9 10">CBS 412.66</strain>
    </source>
</reference>
<accession>A0A0B7MXI5</accession>
<evidence type="ECO:0000313" key="10">
    <source>
        <dbReference type="Proteomes" id="UP000054107"/>
    </source>
</evidence>
<evidence type="ECO:0000256" key="3">
    <source>
        <dbReference type="ARBA" id="ARBA00015143"/>
    </source>
</evidence>
<keyword evidence="4 6" id="KW-0235">DNA replication</keyword>
<dbReference type="AlphaFoldDB" id="A0A0B7MXI5"/>
<evidence type="ECO:0000256" key="1">
    <source>
        <dbReference type="ARBA" id="ARBA00004123"/>
    </source>
</evidence>
<feature type="domain" description="DNA replication complex GINS protein PSF1 C-terminal" evidence="8">
    <location>
        <begin position="156"/>
        <end position="203"/>
    </location>
</feature>
<dbReference type="STRING" id="35722.A0A0B7MXI5"/>
<dbReference type="Proteomes" id="UP000054107">
    <property type="component" value="Unassembled WGS sequence"/>
</dbReference>
<evidence type="ECO:0000259" key="8">
    <source>
        <dbReference type="Pfam" id="PF24997"/>
    </source>
</evidence>
<evidence type="ECO:0000256" key="5">
    <source>
        <dbReference type="ARBA" id="ARBA00023242"/>
    </source>
</evidence>
<gene>
    <name evidence="9" type="primary">PARPA_01254.1 scaffold 1359</name>
</gene>
<evidence type="ECO:0000259" key="7">
    <source>
        <dbReference type="Pfam" id="PF05916"/>
    </source>
</evidence>
<dbReference type="EMBL" id="LN719426">
    <property type="protein sequence ID" value="CEP07945.1"/>
    <property type="molecule type" value="Genomic_DNA"/>
</dbReference>
<dbReference type="CDD" id="cd11710">
    <property type="entry name" value="GINS_A_psf1"/>
    <property type="match status" value="1"/>
</dbReference>
<evidence type="ECO:0000256" key="6">
    <source>
        <dbReference type="RuleBase" id="RU368085"/>
    </source>
</evidence>
<dbReference type="OrthoDB" id="10252587at2759"/>
<evidence type="ECO:0000313" key="9">
    <source>
        <dbReference type="EMBL" id="CEP07945.1"/>
    </source>
</evidence>
<evidence type="ECO:0000256" key="4">
    <source>
        <dbReference type="ARBA" id="ARBA00022705"/>
    </source>
</evidence>
<dbReference type="SUPFAM" id="SSF158573">
    <property type="entry name" value="GINS helical bundle-like"/>
    <property type="match status" value="1"/>
</dbReference>
<dbReference type="InterPro" id="IPR005339">
    <property type="entry name" value="GINS_Psf1"/>
</dbReference>
<comment type="subcellular location">
    <subcellularLocation>
        <location evidence="1 6">Nucleus</location>
    </subcellularLocation>
</comment>
<keyword evidence="10" id="KW-1185">Reference proteome</keyword>
<organism evidence="9 10">
    <name type="scientific">Parasitella parasitica</name>
    <dbReference type="NCBI Taxonomy" id="35722"/>
    <lineage>
        <taxon>Eukaryota</taxon>
        <taxon>Fungi</taxon>
        <taxon>Fungi incertae sedis</taxon>
        <taxon>Mucoromycota</taxon>
        <taxon>Mucoromycotina</taxon>
        <taxon>Mucoromycetes</taxon>
        <taxon>Mucorales</taxon>
        <taxon>Mucorineae</taxon>
        <taxon>Mucoraceae</taxon>
        <taxon>Parasitella</taxon>
    </lineage>
</organism>
<feature type="domain" description="GINS subunit" evidence="7">
    <location>
        <begin position="56"/>
        <end position="137"/>
    </location>
</feature>
<comment type="subunit">
    <text evidence="6">Component of the GINS complex.</text>
</comment>
<dbReference type="Pfam" id="PF05916">
    <property type="entry name" value="Sld5"/>
    <property type="match status" value="1"/>
</dbReference>
<dbReference type="InterPro" id="IPR021151">
    <property type="entry name" value="GINS_A"/>
</dbReference>
<dbReference type="GO" id="GO:1902983">
    <property type="term" value="P:DNA strand elongation involved in mitotic DNA replication"/>
    <property type="evidence" value="ECO:0007669"/>
    <property type="project" value="TreeGrafter"/>
</dbReference>
<dbReference type="CDD" id="cd21696">
    <property type="entry name" value="GINS_B_Psf1"/>
    <property type="match status" value="1"/>
</dbReference>
<name>A0A0B7MXI5_9FUNG</name>
<proteinExistence type="inferred from homology"/>
<dbReference type="InterPro" id="IPR056783">
    <property type="entry name" value="PSF1_C"/>
</dbReference>
<dbReference type="Gene3D" id="1.20.58.1030">
    <property type="match status" value="1"/>
</dbReference>
<dbReference type="PANTHER" id="PTHR12914:SF2">
    <property type="entry name" value="DNA REPLICATION COMPLEX GINS PROTEIN PSF1"/>
    <property type="match status" value="1"/>
</dbReference>